<keyword evidence="2" id="KW-1185">Reference proteome</keyword>
<evidence type="ECO:0000313" key="1">
    <source>
        <dbReference type="EMBL" id="MBD8086358.1"/>
    </source>
</evidence>
<sequence length="50" mass="5711">DHLARVCQLTTRLYMAGFDGVNIDWCVLGIPVRHSSRLRGDGLDNRMYFA</sequence>
<proteinExistence type="predicted"/>
<reference evidence="1 2" key="1">
    <citation type="submission" date="2020-06" db="EMBL/GenBank/DDBJ databases">
        <title>Limosilactobacillus sp. nov.</title>
        <authorList>
            <person name="Ksiezarek M."/>
            <person name="Goncalves Ribeiro T."/>
            <person name="Rocha J."/>
            <person name="Grosso F."/>
            <person name="Peixe L."/>
        </authorList>
    </citation>
    <scope>NUCLEOTIDE SEQUENCE [LARGE SCALE GENOMIC DNA]</scope>
    <source>
        <strain evidence="2">c9Ua_26_M</strain>
    </source>
</reference>
<comment type="caution">
    <text evidence="1">The sequence shown here is derived from an EMBL/GenBank/DDBJ whole genome shotgun (WGS) entry which is preliminary data.</text>
</comment>
<gene>
    <name evidence="1" type="ORF">HUK45_09095</name>
</gene>
<name>A0ABR8ZM28_9LACO</name>
<organism evidence="1 2">
    <name type="scientific">Limosilactobacillus urinaemulieris</name>
    <dbReference type="NCBI Taxonomy" id="2742600"/>
    <lineage>
        <taxon>Bacteria</taxon>
        <taxon>Bacillati</taxon>
        <taxon>Bacillota</taxon>
        <taxon>Bacilli</taxon>
        <taxon>Lactobacillales</taxon>
        <taxon>Lactobacillaceae</taxon>
        <taxon>Limosilactobacillus</taxon>
    </lineage>
</organism>
<feature type="non-terminal residue" evidence="1">
    <location>
        <position position="1"/>
    </location>
</feature>
<protein>
    <recommendedName>
        <fullName evidence="3">Alpha-galactosidase</fullName>
    </recommendedName>
</protein>
<accession>A0ABR8ZM28</accession>
<evidence type="ECO:0000313" key="2">
    <source>
        <dbReference type="Proteomes" id="UP000645007"/>
    </source>
</evidence>
<evidence type="ECO:0008006" key="3">
    <source>
        <dbReference type="Google" id="ProtNLM"/>
    </source>
</evidence>
<dbReference type="EMBL" id="JABUXR010000031">
    <property type="protein sequence ID" value="MBD8086358.1"/>
    <property type="molecule type" value="Genomic_DNA"/>
</dbReference>
<dbReference type="Proteomes" id="UP000645007">
    <property type="component" value="Unassembled WGS sequence"/>
</dbReference>